<dbReference type="HAMAP" id="MF_00383">
    <property type="entry name" value="TF2B_arch"/>
    <property type="match status" value="1"/>
</dbReference>
<dbReference type="Pfam" id="PF00382">
    <property type="entry name" value="TFIIB"/>
    <property type="match status" value="2"/>
</dbReference>
<dbReference type="SUPFAM" id="SSF47954">
    <property type="entry name" value="Cyclin-like"/>
    <property type="match status" value="2"/>
</dbReference>
<keyword evidence="7" id="KW-0862">Zinc</keyword>
<evidence type="ECO:0000256" key="6">
    <source>
        <dbReference type="ARBA" id="ARBA00053882"/>
    </source>
</evidence>
<evidence type="ECO:0000256" key="3">
    <source>
        <dbReference type="ARBA" id="ARBA00022737"/>
    </source>
</evidence>
<reference evidence="9 10" key="2">
    <citation type="journal article" date="2024" name="Int. J. Syst. Evol. Microbiol.">
        <title>Promethearchaeum syntrophicum gen. nov., sp. nov., an anaerobic, obligately syntrophic archaeon, the first isolate of the lineage 'Asgard' archaea, and proposal of the new archaeal phylum Promethearchaeota phyl. nov. and kingdom Promethearchaeati regn. nov.</title>
        <authorList>
            <person name="Imachi H."/>
            <person name="Nobu M.K."/>
            <person name="Kato S."/>
            <person name="Takaki Y."/>
            <person name="Miyazaki M."/>
            <person name="Miyata M."/>
            <person name="Ogawara M."/>
            <person name="Saito Y."/>
            <person name="Sakai S."/>
            <person name="Tahara Y.O."/>
            <person name="Takano Y."/>
            <person name="Tasumi E."/>
            <person name="Uematsu K."/>
            <person name="Yoshimura T."/>
            <person name="Itoh T."/>
            <person name="Ohkuma M."/>
            <person name="Takai K."/>
        </authorList>
    </citation>
    <scope>NUCLEOTIDE SEQUENCE [LARGE SCALE GENOMIC DNA]</scope>
    <source>
        <strain evidence="9 10">MK-D1</strain>
    </source>
</reference>
<dbReference type="Pfam" id="PF08271">
    <property type="entry name" value="Zn_Ribbon_TF"/>
    <property type="match status" value="1"/>
</dbReference>
<dbReference type="GO" id="GO:0008270">
    <property type="term" value="F:zinc ion binding"/>
    <property type="evidence" value="ECO:0007669"/>
    <property type="project" value="UniProtKB-UniRule"/>
</dbReference>
<evidence type="ECO:0000313" key="10">
    <source>
        <dbReference type="Proteomes" id="UP000321408"/>
    </source>
</evidence>
<dbReference type="InterPro" id="IPR000812">
    <property type="entry name" value="TFIIB"/>
</dbReference>
<keyword evidence="10" id="KW-1185">Reference proteome</keyword>
<dbReference type="CDD" id="cd20549">
    <property type="entry name" value="CYCLIN_TFIIB_archaea_like_rpt1"/>
    <property type="match status" value="1"/>
</dbReference>
<dbReference type="CDD" id="cd20550">
    <property type="entry name" value="CYCLIN_TFIIB_archaea_like_rpt2"/>
    <property type="match status" value="1"/>
</dbReference>
<reference evidence="9 10" key="1">
    <citation type="journal article" date="2020" name="Nature">
        <title>Isolation of an archaeon at the prokaryote-eukaryote interface.</title>
        <authorList>
            <person name="Imachi H."/>
            <person name="Nobu M.K."/>
            <person name="Nakahara N."/>
            <person name="Morono Y."/>
            <person name="Ogawara M."/>
            <person name="Takaki Y."/>
            <person name="Takano Y."/>
            <person name="Uematsu K."/>
            <person name="Ikuta T."/>
            <person name="Ito M."/>
            <person name="Matsui Y."/>
            <person name="Miyazaki M."/>
            <person name="Murata K."/>
            <person name="Saito Y."/>
            <person name="Sakai S."/>
            <person name="Song C."/>
            <person name="Tasumi E."/>
            <person name="Yamanaka Y."/>
            <person name="Yamaguchi T."/>
            <person name="Kamagata Y."/>
            <person name="Tamaki H."/>
            <person name="Takai K."/>
        </authorList>
    </citation>
    <scope>NUCLEOTIDE SEQUENCE [LARGE SCALE GENOMIC DNA]</scope>
    <source>
        <strain evidence="9 10">MK-D1</strain>
    </source>
</reference>
<keyword evidence="7" id="KW-0479">Metal-binding</keyword>
<dbReference type="PANTHER" id="PTHR11618">
    <property type="entry name" value="TRANSCRIPTION INITIATION FACTOR IIB-RELATED"/>
    <property type="match status" value="1"/>
</dbReference>
<evidence type="ECO:0000256" key="7">
    <source>
        <dbReference type="HAMAP-Rule" id="MF_00383"/>
    </source>
</evidence>
<keyword evidence="3 7" id="KW-0677">Repeat</keyword>
<dbReference type="GO" id="GO:0017025">
    <property type="term" value="F:TBP-class protein binding"/>
    <property type="evidence" value="ECO:0007669"/>
    <property type="project" value="InterPro"/>
</dbReference>
<keyword evidence="5 7" id="KW-0804">Transcription</keyword>
<dbReference type="EMBL" id="CP042905">
    <property type="protein sequence ID" value="QEE14770.2"/>
    <property type="molecule type" value="Genomic_DNA"/>
</dbReference>
<dbReference type="InterPro" id="IPR013137">
    <property type="entry name" value="Znf_TFIIB"/>
</dbReference>
<dbReference type="GO" id="GO:0003700">
    <property type="term" value="F:DNA-binding transcription factor activity"/>
    <property type="evidence" value="ECO:0007669"/>
    <property type="project" value="UniProtKB-UniRule"/>
</dbReference>
<dbReference type="GO" id="GO:0097550">
    <property type="term" value="C:transcription preinitiation complex"/>
    <property type="evidence" value="ECO:0007669"/>
    <property type="project" value="TreeGrafter"/>
</dbReference>
<name>A0A5B9D7F6_9ARCH</name>
<dbReference type="Gene3D" id="1.10.472.10">
    <property type="entry name" value="Cyclin-like"/>
    <property type="match status" value="1"/>
</dbReference>
<dbReference type="PROSITE" id="PS00782">
    <property type="entry name" value="TFIIB"/>
    <property type="match status" value="1"/>
</dbReference>
<dbReference type="Proteomes" id="UP000321408">
    <property type="component" value="Chromosome"/>
</dbReference>
<dbReference type="PRINTS" id="PR00685">
    <property type="entry name" value="TIFACTORIIB"/>
</dbReference>
<evidence type="ECO:0000256" key="5">
    <source>
        <dbReference type="ARBA" id="ARBA00023163"/>
    </source>
</evidence>
<evidence type="ECO:0000256" key="1">
    <source>
        <dbReference type="ARBA" id="ARBA00010857"/>
    </source>
</evidence>
<dbReference type="Gene3D" id="1.10.472.170">
    <property type="match status" value="1"/>
</dbReference>
<keyword evidence="4 7" id="KW-0805">Transcription regulation</keyword>
<dbReference type="PANTHER" id="PTHR11618:SF13">
    <property type="entry name" value="TRANSCRIPTION INITIATION FACTOR IIB"/>
    <property type="match status" value="1"/>
</dbReference>
<dbReference type="SUPFAM" id="SSF57783">
    <property type="entry name" value="Zinc beta-ribbon"/>
    <property type="match status" value="1"/>
</dbReference>
<dbReference type="KEGG" id="psyt:DSAG12_00586"/>
<evidence type="ECO:0000256" key="8">
    <source>
        <dbReference type="PROSITE-ProRule" id="PRU00469"/>
    </source>
</evidence>
<dbReference type="InterPro" id="IPR036915">
    <property type="entry name" value="Cyclin-like_sf"/>
</dbReference>
<dbReference type="NCBIfam" id="NF001658">
    <property type="entry name" value="PRK00423.1"/>
    <property type="match status" value="1"/>
</dbReference>
<accession>A0A5B9D7F6</accession>
<keyword evidence="8" id="KW-0863">Zinc-finger</keyword>
<comment type="similarity">
    <text evidence="1 7">Belongs to the TFIIB family.</text>
</comment>
<dbReference type="InterPro" id="IPR013150">
    <property type="entry name" value="TFIIB_cyclin"/>
</dbReference>
<dbReference type="AlphaFoldDB" id="A0A5B9D7F6"/>
<evidence type="ECO:0000313" key="9">
    <source>
        <dbReference type="EMBL" id="QEE14770.2"/>
    </source>
</evidence>
<evidence type="ECO:0000256" key="2">
    <source>
        <dbReference type="ARBA" id="ARBA00013932"/>
    </source>
</evidence>
<dbReference type="FunFam" id="1.10.472.10:FF:000023">
    <property type="entry name" value="Transcription initiation factor IIB"/>
    <property type="match status" value="1"/>
</dbReference>
<sequence length="324" mass="36959">MVQNHLSMEASNKKNCFCESLHNCPECRSESIFKDSLRGEYICTNCGLILESNTIDHRAEWRTFDSRDYEKKSRVGAPFTLTIHDKGLSTIIDWRDRDGLGKKLSPVKRAQAYRLRKWQIRMRIHSAIDRNLSFAMSELDRLASQLGIQKTLKETSALIYRKTINKNLIRGRSIEAMMAASIYAACRLAQIPRTLDEFAKNSRIEKKELGKSYRLILRQLNLKITSINPNRFVSRFANDLEISQQSQLKAIKILNGARRIGITSGKDPCGLAAASIYVAVLSNGERKTQKEIARVANITEVTVRNRYKELIGKLNLKIEPLITN</sequence>
<dbReference type="SMART" id="SM00385">
    <property type="entry name" value="CYCLIN"/>
    <property type="match status" value="2"/>
</dbReference>
<gene>
    <name evidence="7" type="primary">tfb</name>
    <name evidence="9" type="ORF">DSAG12_00586</name>
</gene>
<dbReference type="FunFam" id="1.10.472.170:FF:000001">
    <property type="entry name" value="Transcription initiation factor IIB"/>
    <property type="match status" value="1"/>
</dbReference>
<dbReference type="InterPro" id="IPR023484">
    <property type="entry name" value="TFIIB_arc"/>
</dbReference>
<dbReference type="InterPro" id="IPR023486">
    <property type="entry name" value="TFIIB_CS"/>
</dbReference>
<dbReference type="PROSITE" id="PS51134">
    <property type="entry name" value="ZF_TFIIB"/>
    <property type="match status" value="1"/>
</dbReference>
<evidence type="ECO:0000256" key="4">
    <source>
        <dbReference type="ARBA" id="ARBA00023015"/>
    </source>
</evidence>
<organism evidence="9 10">
    <name type="scientific">Promethearchaeum syntrophicum</name>
    <dbReference type="NCBI Taxonomy" id="2594042"/>
    <lineage>
        <taxon>Archaea</taxon>
        <taxon>Promethearchaeati</taxon>
        <taxon>Promethearchaeota</taxon>
        <taxon>Promethearchaeia</taxon>
        <taxon>Promethearchaeales</taxon>
        <taxon>Promethearchaeaceae</taxon>
        <taxon>Promethearchaeum</taxon>
    </lineage>
</organism>
<dbReference type="InterPro" id="IPR013763">
    <property type="entry name" value="Cyclin-like_dom"/>
</dbReference>
<dbReference type="GO" id="GO:0003743">
    <property type="term" value="F:translation initiation factor activity"/>
    <property type="evidence" value="ECO:0007669"/>
    <property type="project" value="UniProtKB-KW"/>
</dbReference>
<dbReference type="GO" id="GO:0070897">
    <property type="term" value="P:transcription preinitiation complex assembly"/>
    <property type="evidence" value="ECO:0007669"/>
    <property type="project" value="InterPro"/>
</dbReference>
<proteinExistence type="inferred from homology"/>
<comment type="function">
    <text evidence="6 7">Stabilizes TBP binding to an archaeal box-A promoter. Also responsible for recruiting RNA polymerase II to the pre-initiation complex (DNA-TBP-TFIIB).</text>
</comment>
<protein>
    <recommendedName>
        <fullName evidence="2 7">Transcription initiation factor IIB</fullName>
        <shortName evidence="7">TFIIB</shortName>
    </recommendedName>
</protein>